<evidence type="ECO:0000313" key="3">
    <source>
        <dbReference type="EMBL" id="MEJ2865335.1"/>
    </source>
</evidence>
<name>A0ABU8MF72_9PSEU</name>
<dbReference type="Pfam" id="PF06877">
    <property type="entry name" value="RraB"/>
    <property type="match status" value="1"/>
</dbReference>
<evidence type="ECO:0000256" key="1">
    <source>
        <dbReference type="SAM" id="MobiDB-lite"/>
    </source>
</evidence>
<accession>A0ABU8MF72</accession>
<organism evidence="3 4">
    <name type="scientific">Actinomycetospora flava</name>
    <dbReference type="NCBI Taxonomy" id="3129232"/>
    <lineage>
        <taxon>Bacteria</taxon>
        <taxon>Bacillati</taxon>
        <taxon>Actinomycetota</taxon>
        <taxon>Actinomycetes</taxon>
        <taxon>Pseudonocardiales</taxon>
        <taxon>Pseudonocardiaceae</taxon>
        <taxon>Actinomycetospora</taxon>
    </lineage>
</organism>
<feature type="region of interest" description="Disordered" evidence="1">
    <location>
        <begin position="79"/>
        <end position="100"/>
    </location>
</feature>
<dbReference type="InterPro" id="IPR009671">
    <property type="entry name" value="RraB_dom"/>
</dbReference>
<dbReference type="RefSeq" id="WP_337706710.1">
    <property type="nucleotide sequence ID" value="NZ_JBBEGM010000017.1"/>
</dbReference>
<gene>
    <name evidence="3" type="ORF">WCD58_29530</name>
</gene>
<feature type="domain" description="Regulator of ribonuclease activity B" evidence="2">
    <location>
        <begin position="5"/>
        <end position="75"/>
    </location>
</feature>
<comment type="caution">
    <text evidence="3">The sequence shown here is derived from an EMBL/GenBank/DDBJ whole genome shotgun (WGS) entry which is preliminary data.</text>
</comment>
<evidence type="ECO:0000259" key="2">
    <source>
        <dbReference type="Pfam" id="PF06877"/>
    </source>
</evidence>
<proteinExistence type="predicted"/>
<sequence>MTKELFFLCGAPAPLHDAAAELRRAGFLVKGQPTDLDGTWSLQAYSAASELSDEDLATLDGIADRCGVSFDGWGTYLGPPDKDGGPGVAPSPAGPPSPTHYAEPAVRVVYEHDPGLEVFDSDQTPILVFGEGSMLTEHPKHGEGWVLYYLDPAGSGVDDHFVGGTFGELPWALGQAKAWLHLQRESADEA</sequence>
<evidence type="ECO:0000313" key="4">
    <source>
        <dbReference type="Proteomes" id="UP001369736"/>
    </source>
</evidence>
<dbReference type="Proteomes" id="UP001369736">
    <property type="component" value="Unassembled WGS sequence"/>
</dbReference>
<keyword evidence="4" id="KW-1185">Reference proteome</keyword>
<reference evidence="3 4" key="1">
    <citation type="submission" date="2024-03" db="EMBL/GenBank/DDBJ databases">
        <title>Actinomycetospora sp. OC33-EN07, a novel actinomycete isolated from wild orchid (Aerides multiflora).</title>
        <authorList>
            <person name="Suriyachadkun C."/>
        </authorList>
    </citation>
    <scope>NUCLEOTIDE SEQUENCE [LARGE SCALE GENOMIC DNA]</scope>
    <source>
        <strain evidence="3 4">OC33-EN07</strain>
    </source>
</reference>
<protein>
    <recommendedName>
        <fullName evidence="2">Regulator of ribonuclease activity B domain-containing protein</fullName>
    </recommendedName>
</protein>
<dbReference type="EMBL" id="JBBEGM010000017">
    <property type="protein sequence ID" value="MEJ2865335.1"/>
    <property type="molecule type" value="Genomic_DNA"/>
</dbReference>